<feature type="signal peptide" evidence="1">
    <location>
        <begin position="1"/>
        <end position="32"/>
    </location>
</feature>
<protein>
    <recommendedName>
        <fullName evidence="2">DUF11 domain-containing protein</fullName>
    </recommendedName>
</protein>
<sequence>MKPYSTLTLKNLIRKSAAILFVLSIINVQAHAGEFTSAVAKSQIAAVDVAITKTTSAIRQMKFGEVITFTVKVFRQDKQFSSVNIEVRDSISSNFQLVSATPSQGTFQNGLWTGISITNSDTATLELALRVNTMEGGYQQIPAWVSYMSAPDVDSSPYDDSVTEDDYANTNIMLAASICTSKKTTKELTAPEGYTTYQWQKNGVNIEGATSNTYTVDAIGTYQVLIDNRYNIDTGCCSMVVEDYCETQVAYNIPFSVKKVSKL</sequence>
<evidence type="ECO:0000313" key="3">
    <source>
        <dbReference type="EMBL" id="MFC3812764.1"/>
    </source>
</evidence>
<comment type="caution">
    <text evidence="3">The sequence shown here is derived from an EMBL/GenBank/DDBJ whole genome shotgun (WGS) entry which is preliminary data.</text>
</comment>
<proteinExistence type="predicted"/>
<evidence type="ECO:0000313" key="4">
    <source>
        <dbReference type="Proteomes" id="UP001595616"/>
    </source>
</evidence>
<keyword evidence="4" id="KW-1185">Reference proteome</keyword>
<feature type="chain" id="PRO_5045377036" description="DUF11 domain-containing protein" evidence="1">
    <location>
        <begin position="33"/>
        <end position="263"/>
    </location>
</feature>
<dbReference type="Pfam" id="PF01345">
    <property type="entry name" value="DUF11"/>
    <property type="match status" value="1"/>
</dbReference>
<dbReference type="Gene3D" id="2.60.40.10">
    <property type="entry name" value="Immunoglobulins"/>
    <property type="match status" value="1"/>
</dbReference>
<gene>
    <name evidence="3" type="ORF">ACFOOI_19025</name>
</gene>
<dbReference type="InterPro" id="IPR013783">
    <property type="entry name" value="Ig-like_fold"/>
</dbReference>
<feature type="domain" description="DUF11" evidence="2">
    <location>
        <begin position="48"/>
        <end position="161"/>
    </location>
</feature>
<organism evidence="3 4">
    <name type="scientific">Lacihabitans lacunae</name>
    <dbReference type="NCBI Taxonomy" id="1028214"/>
    <lineage>
        <taxon>Bacteria</taxon>
        <taxon>Pseudomonadati</taxon>
        <taxon>Bacteroidota</taxon>
        <taxon>Cytophagia</taxon>
        <taxon>Cytophagales</taxon>
        <taxon>Leadbetterellaceae</taxon>
        <taxon>Lacihabitans</taxon>
    </lineage>
</organism>
<name>A0ABV7Z1S1_9BACT</name>
<dbReference type="InterPro" id="IPR001434">
    <property type="entry name" value="OmcB-like_DUF11"/>
</dbReference>
<reference evidence="4" key="1">
    <citation type="journal article" date="2019" name="Int. J. Syst. Evol. Microbiol.">
        <title>The Global Catalogue of Microorganisms (GCM) 10K type strain sequencing project: providing services to taxonomists for standard genome sequencing and annotation.</title>
        <authorList>
            <consortium name="The Broad Institute Genomics Platform"/>
            <consortium name="The Broad Institute Genome Sequencing Center for Infectious Disease"/>
            <person name="Wu L."/>
            <person name="Ma J."/>
        </authorList>
    </citation>
    <scope>NUCLEOTIDE SEQUENCE [LARGE SCALE GENOMIC DNA]</scope>
    <source>
        <strain evidence="4">CECT 7956</strain>
    </source>
</reference>
<accession>A0ABV7Z1S1</accession>
<keyword evidence="1" id="KW-0732">Signal</keyword>
<dbReference type="RefSeq" id="WP_379839665.1">
    <property type="nucleotide sequence ID" value="NZ_JBHRYQ010000001.1"/>
</dbReference>
<dbReference type="Proteomes" id="UP001595616">
    <property type="component" value="Unassembled WGS sequence"/>
</dbReference>
<evidence type="ECO:0000259" key="2">
    <source>
        <dbReference type="Pfam" id="PF01345"/>
    </source>
</evidence>
<dbReference type="EMBL" id="JBHRYQ010000001">
    <property type="protein sequence ID" value="MFC3812764.1"/>
    <property type="molecule type" value="Genomic_DNA"/>
</dbReference>
<evidence type="ECO:0000256" key="1">
    <source>
        <dbReference type="SAM" id="SignalP"/>
    </source>
</evidence>